<reference evidence="2" key="1">
    <citation type="journal article" date="2024" name="Front. Bioeng. Biotechnol.">
        <title>Genome-scale model development and genomic sequencing of the oleaginous clade Lipomyces.</title>
        <authorList>
            <person name="Czajka J.J."/>
            <person name="Han Y."/>
            <person name="Kim J."/>
            <person name="Mondo S.J."/>
            <person name="Hofstad B.A."/>
            <person name="Robles A."/>
            <person name="Haridas S."/>
            <person name="Riley R."/>
            <person name="LaButti K."/>
            <person name="Pangilinan J."/>
            <person name="Andreopoulos W."/>
            <person name="Lipzen A."/>
            <person name="Yan J."/>
            <person name="Wang M."/>
            <person name="Ng V."/>
            <person name="Grigoriev I.V."/>
            <person name="Spatafora J.W."/>
            <person name="Magnuson J.K."/>
            <person name="Baker S.E."/>
            <person name="Pomraning K.R."/>
        </authorList>
    </citation>
    <scope>NUCLEOTIDE SEQUENCE [LARGE SCALE GENOMIC DNA]</scope>
    <source>
        <strain evidence="2">CBS 7786</strain>
    </source>
</reference>
<sequence length="410" mass="45025">MGQSTMAVMEDITTVHAAESATISPPTDHRKKRKRKTQLALLPGYAGPFKLCTEAAAEQQYAEALHGMLRKCRRIVVVVGAGISVGAGIPDFRSSGGLFRTVKDDFKMKGSGQSMFDSSVYQDETTTAMFHSMVNTLHSLSQGAKVTRFHQLLSQLSTERRLLRLYTQNVDCLEISLSGLETAVPLPVKAPWPKTIQLHGGLQKMVCAKCGWMGAFEPTLFRGSRIPECTECRELDSVREVVGKRTQGVGRLRPRIVLYNEFNPDGEAIGKVTSSDLKARPDGMLVVGTSLKVPGVRRIVKEMSSAVHAANGMVVWINEEDPPAAKMLENCFDLILKGDCQDIPCILDRWENSSAGPKRALTPSKKRKTLEDTGDIVSFNTGKATPERDRKITDVFKIKKMAGDRGKVSS</sequence>
<gene>
    <name evidence="1" type="ORF">V1525DRAFT_402852</name>
</gene>
<dbReference type="EMBL" id="MU971363">
    <property type="protein sequence ID" value="KAK9237911.1"/>
    <property type="molecule type" value="Genomic_DNA"/>
</dbReference>
<proteinExistence type="predicted"/>
<organism evidence="1 2">
    <name type="scientific">Lipomyces kononenkoae</name>
    <name type="common">Yeast</name>
    <dbReference type="NCBI Taxonomy" id="34357"/>
    <lineage>
        <taxon>Eukaryota</taxon>
        <taxon>Fungi</taxon>
        <taxon>Dikarya</taxon>
        <taxon>Ascomycota</taxon>
        <taxon>Saccharomycotina</taxon>
        <taxon>Lipomycetes</taxon>
        <taxon>Lipomycetales</taxon>
        <taxon>Lipomycetaceae</taxon>
        <taxon>Lipomyces</taxon>
    </lineage>
</organism>
<evidence type="ECO:0000313" key="2">
    <source>
        <dbReference type="Proteomes" id="UP001433508"/>
    </source>
</evidence>
<comment type="caution">
    <text evidence="1">The sequence shown here is derived from an EMBL/GenBank/DDBJ whole genome shotgun (WGS) entry which is preliminary data.</text>
</comment>
<keyword evidence="2" id="KW-1185">Reference proteome</keyword>
<dbReference type="Proteomes" id="UP001433508">
    <property type="component" value="Unassembled WGS sequence"/>
</dbReference>
<name>A0ACC3T213_LIPKO</name>
<protein>
    <submittedName>
        <fullName evidence="1">DHS-like NAD/FAD-binding domain-containing protein</fullName>
    </submittedName>
</protein>
<accession>A0ACC3T213</accession>
<evidence type="ECO:0000313" key="1">
    <source>
        <dbReference type="EMBL" id="KAK9237911.1"/>
    </source>
</evidence>